<keyword evidence="1 3" id="KW-0378">Hydrolase</keyword>
<dbReference type="GO" id="GO:0016787">
    <property type="term" value="F:hydrolase activity"/>
    <property type="evidence" value="ECO:0007669"/>
    <property type="project" value="UniProtKB-KW"/>
</dbReference>
<accession>A0A494XJQ3</accession>
<protein>
    <submittedName>
        <fullName evidence="3">Alpha/beta hydrolase</fullName>
    </submittedName>
</protein>
<evidence type="ECO:0000313" key="3">
    <source>
        <dbReference type="EMBL" id="RKP50955.1"/>
    </source>
</evidence>
<dbReference type="AlphaFoldDB" id="A0A494XJQ3"/>
<evidence type="ECO:0000259" key="2">
    <source>
        <dbReference type="Pfam" id="PF00561"/>
    </source>
</evidence>
<dbReference type="EMBL" id="RBZV01000002">
    <property type="protein sequence ID" value="RKP50955.1"/>
    <property type="molecule type" value="Genomic_DNA"/>
</dbReference>
<sequence>MAAAVVTLAVAGTLAAATWAAHQRERDTQAAAPAGARFVRAADVDMLIQQRGPDSGEPIVFVSGVGAWSATWLPTMDALARAGYRTIAIDLPPFGYTSRPAAAANAYDTEHQAARILGALDTLGVSKAVLVGHSFGGRATVEALMTQPSRFSAAVFVDVALQLDPPAARAPGMAMRALEVPPLRHALIAATATNPFMTGWFLDRFTSRHDALTPQVVDVYQRPLSQRGTTDAYGDWLGAFLGDPGHSRSNRSAQYASLTMPVAVIWGQTDSVTPLAEGERLAKLLPNATLKTLPGIGHIPHVEDNAAFDRALLAFLAQGHPATPTAQN</sequence>
<dbReference type="InterPro" id="IPR029058">
    <property type="entry name" value="AB_hydrolase_fold"/>
</dbReference>
<proteinExistence type="predicted"/>
<dbReference type="GO" id="GO:0016020">
    <property type="term" value="C:membrane"/>
    <property type="evidence" value="ECO:0007669"/>
    <property type="project" value="TreeGrafter"/>
</dbReference>
<dbReference type="SUPFAM" id="SSF53474">
    <property type="entry name" value="alpha/beta-Hydrolases"/>
    <property type="match status" value="1"/>
</dbReference>
<dbReference type="Proteomes" id="UP000280434">
    <property type="component" value="Unassembled WGS sequence"/>
</dbReference>
<keyword evidence="4" id="KW-1185">Reference proteome</keyword>
<dbReference type="InterPro" id="IPR050266">
    <property type="entry name" value="AB_hydrolase_sf"/>
</dbReference>
<dbReference type="PANTHER" id="PTHR43798:SF31">
    <property type="entry name" value="AB HYDROLASE SUPERFAMILY PROTEIN YCLE"/>
    <property type="match status" value="1"/>
</dbReference>
<reference evidence="3 4" key="1">
    <citation type="submission" date="2018-10" db="EMBL/GenBank/DDBJ databases">
        <title>Paraburkholderia sp. 7MK8-2, isolated from soil.</title>
        <authorList>
            <person name="Gao Z.-H."/>
            <person name="Qiu L.-H."/>
        </authorList>
    </citation>
    <scope>NUCLEOTIDE SEQUENCE [LARGE SCALE GENOMIC DNA]</scope>
    <source>
        <strain evidence="3 4">7MK8-2</strain>
    </source>
</reference>
<dbReference type="PANTHER" id="PTHR43798">
    <property type="entry name" value="MONOACYLGLYCEROL LIPASE"/>
    <property type="match status" value="1"/>
</dbReference>
<evidence type="ECO:0000256" key="1">
    <source>
        <dbReference type="ARBA" id="ARBA00022801"/>
    </source>
</evidence>
<dbReference type="Pfam" id="PF00561">
    <property type="entry name" value="Abhydrolase_1"/>
    <property type="match status" value="1"/>
</dbReference>
<dbReference type="InterPro" id="IPR000073">
    <property type="entry name" value="AB_hydrolase_1"/>
</dbReference>
<organism evidence="3 4">
    <name type="scientific">Trinickia fusca</name>
    <dbReference type="NCBI Taxonomy" id="2419777"/>
    <lineage>
        <taxon>Bacteria</taxon>
        <taxon>Pseudomonadati</taxon>
        <taxon>Pseudomonadota</taxon>
        <taxon>Betaproteobacteria</taxon>
        <taxon>Burkholderiales</taxon>
        <taxon>Burkholderiaceae</taxon>
        <taxon>Trinickia</taxon>
    </lineage>
</organism>
<gene>
    <name evidence="3" type="ORF">D7S89_07825</name>
</gene>
<feature type="domain" description="AB hydrolase-1" evidence="2">
    <location>
        <begin position="58"/>
        <end position="304"/>
    </location>
</feature>
<evidence type="ECO:0000313" key="4">
    <source>
        <dbReference type="Proteomes" id="UP000280434"/>
    </source>
</evidence>
<dbReference type="PRINTS" id="PR00111">
    <property type="entry name" value="ABHYDROLASE"/>
</dbReference>
<dbReference type="Gene3D" id="3.40.50.1820">
    <property type="entry name" value="alpha/beta hydrolase"/>
    <property type="match status" value="1"/>
</dbReference>
<comment type="caution">
    <text evidence="3">The sequence shown here is derived from an EMBL/GenBank/DDBJ whole genome shotgun (WGS) entry which is preliminary data.</text>
</comment>
<name>A0A494XJQ3_9BURK</name>